<feature type="transmembrane region" description="Helical" evidence="1">
    <location>
        <begin position="153"/>
        <end position="174"/>
    </location>
</feature>
<dbReference type="Proteomes" id="UP001296993">
    <property type="component" value="Unassembled WGS sequence"/>
</dbReference>
<organism evidence="2 3">
    <name type="scientific">Paeniglutamicibacter kerguelensis</name>
    <dbReference type="NCBI Taxonomy" id="254788"/>
    <lineage>
        <taxon>Bacteria</taxon>
        <taxon>Bacillati</taxon>
        <taxon>Actinomycetota</taxon>
        <taxon>Actinomycetes</taxon>
        <taxon>Micrococcales</taxon>
        <taxon>Micrococcaceae</taxon>
        <taxon>Paeniglutamicibacter</taxon>
    </lineage>
</organism>
<keyword evidence="3" id="KW-1185">Reference proteome</keyword>
<feature type="transmembrane region" description="Helical" evidence="1">
    <location>
        <begin position="128"/>
        <end position="146"/>
    </location>
</feature>
<sequence>MALMYGSAASAMAGLLGSNTVFIALVGGHGAATTSGVIGFLLMLNAIAVNAFVVESALQLGTEEASGRAESQLAGSVSRFRWAWGRLLVTVIGSALLLAVGGTLMGAAYGSSRSDASQVWVLTGASLLYWPGVMVTAGVVVLLISLAPHQASALSWCYFGVLSVISLFGALFGLPHLTTHNAPFTGMSIFPADSFTILPLAAATAIAVVLWAIGLVRFTRRDLAPGT</sequence>
<proteinExistence type="predicted"/>
<protein>
    <submittedName>
        <fullName evidence="2">Exporter of polyketide antibiotics</fullName>
    </submittedName>
</protein>
<feature type="transmembrane region" description="Helical" evidence="1">
    <location>
        <begin position="87"/>
        <end position="108"/>
    </location>
</feature>
<evidence type="ECO:0000256" key="1">
    <source>
        <dbReference type="SAM" id="Phobius"/>
    </source>
</evidence>
<reference evidence="2 3" key="1">
    <citation type="submission" date="2021-03" db="EMBL/GenBank/DDBJ databases">
        <title>Sequencing the genomes of 1000 actinobacteria strains.</title>
        <authorList>
            <person name="Klenk H.-P."/>
        </authorList>
    </citation>
    <scope>NUCLEOTIDE SEQUENCE [LARGE SCALE GENOMIC DNA]</scope>
    <source>
        <strain evidence="2 3">DSM 15797</strain>
    </source>
</reference>
<accession>A0ABS4XCG7</accession>
<keyword evidence="1" id="KW-0472">Membrane</keyword>
<keyword evidence="1" id="KW-0812">Transmembrane</keyword>
<keyword evidence="1" id="KW-1133">Transmembrane helix</keyword>
<comment type="caution">
    <text evidence="2">The sequence shown here is derived from an EMBL/GenBank/DDBJ whole genome shotgun (WGS) entry which is preliminary data.</text>
</comment>
<dbReference type="RefSeq" id="WP_209997128.1">
    <property type="nucleotide sequence ID" value="NZ_BAAAJY010000019.1"/>
</dbReference>
<gene>
    <name evidence="2" type="ORF">JOF47_001684</name>
</gene>
<dbReference type="EMBL" id="JAGIOF010000001">
    <property type="protein sequence ID" value="MBP2386173.1"/>
    <property type="molecule type" value="Genomic_DNA"/>
</dbReference>
<evidence type="ECO:0000313" key="3">
    <source>
        <dbReference type="Proteomes" id="UP001296993"/>
    </source>
</evidence>
<evidence type="ECO:0000313" key="2">
    <source>
        <dbReference type="EMBL" id="MBP2386173.1"/>
    </source>
</evidence>
<feature type="transmembrane region" description="Helical" evidence="1">
    <location>
        <begin position="194"/>
        <end position="216"/>
    </location>
</feature>
<name>A0ABS4XCG7_9MICC</name>